<dbReference type="InterPro" id="IPR024218">
    <property type="entry name" value="DUF3867"/>
</dbReference>
<evidence type="ECO:0008006" key="3">
    <source>
        <dbReference type="Google" id="ProtNLM"/>
    </source>
</evidence>
<dbReference type="EMBL" id="BOPZ01000030">
    <property type="protein sequence ID" value="GIM30203.1"/>
    <property type="molecule type" value="Genomic_DNA"/>
</dbReference>
<evidence type="ECO:0000313" key="1">
    <source>
        <dbReference type="EMBL" id="GIM30203.1"/>
    </source>
</evidence>
<keyword evidence="2" id="KW-1185">Reference proteome</keyword>
<dbReference type="AlphaFoldDB" id="A0A919S404"/>
<protein>
    <recommendedName>
        <fullName evidence="3">DUF3867 domain-containing protein</fullName>
    </recommendedName>
</protein>
<accession>A0A919S404</accession>
<dbReference type="RefSeq" id="WP_212904881.1">
    <property type="nucleotide sequence ID" value="NZ_BOPZ01000030.1"/>
</dbReference>
<organism evidence="1 2">
    <name type="scientific">Clostridium polyendosporum</name>
    <dbReference type="NCBI Taxonomy" id="69208"/>
    <lineage>
        <taxon>Bacteria</taxon>
        <taxon>Bacillati</taxon>
        <taxon>Bacillota</taxon>
        <taxon>Clostridia</taxon>
        <taxon>Eubacteriales</taxon>
        <taxon>Clostridiaceae</taxon>
        <taxon>Clostridium</taxon>
    </lineage>
</organism>
<dbReference type="Proteomes" id="UP000679179">
    <property type="component" value="Unassembled WGS sequence"/>
</dbReference>
<name>A0A919S404_9CLOT</name>
<dbReference type="Pfam" id="PF12983">
    <property type="entry name" value="DUF3867"/>
    <property type="match status" value="1"/>
</dbReference>
<comment type="caution">
    <text evidence="1">The sequence shown here is derived from an EMBL/GenBank/DDBJ whole genome shotgun (WGS) entry which is preliminary data.</text>
</comment>
<sequence length="190" mass="22321">MDDRIIDFNDLKNKAKDKDVDKFEQYTYNLYYSVAQGQLSISDFSKAILKYMEENNISQEKLFNIQSKLMERYGLDLNSLESQMKTLGIDLKSIGLNQNLESYENVRKTMSFNEKYKDRISIKNVTTYYIKNDTNSLDIIIDRENILLKSATKIDLKDVELNEFLCSYKKVIDNGRIKITICENANSYEY</sequence>
<reference evidence="1" key="1">
    <citation type="submission" date="2021-03" db="EMBL/GenBank/DDBJ databases">
        <title>Taxonomic study of Clostridium polyendosporum from meadow-gley soil under rice.</title>
        <authorList>
            <person name="Kobayashi H."/>
            <person name="Tanizawa Y."/>
            <person name="Yagura M."/>
        </authorList>
    </citation>
    <scope>NUCLEOTIDE SEQUENCE</scope>
    <source>
        <strain evidence="1">JCM 30710</strain>
    </source>
</reference>
<gene>
    <name evidence="1" type="ORF">CPJCM30710_28690</name>
</gene>
<evidence type="ECO:0000313" key="2">
    <source>
        <dbReference type="Proteomes" id="UP000679179"/>
    </source>
</evidence>
<proteinExistence type="predicted"/>